<dbReference type="InterPro" id="IPR034154">
    <property type="entry name" value="TOPRIM_DnaG/twinkle"/>
</dbReference>
<accession>A0ABT0J6U8</accession>
<reference evidence="1 2" key="1">
    <citation type="submission" date="2022-02" db="EMBL/GenBank/DDBJ databases">
        <title>The car tank lid bacteriome: a reservoir of bacteria with potential in bioremediation of fuel.</title>
        <authorList>
            <person name="Vidal-Verdu A."/>
            <person name="Gomez-Martinez D."/>
            <person name="Latorre-Perez A."/>
            <person name="Pereto J."/>
            <person name="Porcar M."/>
        </authorList>
    </citation>
    <scope>NUCLEOTIDE SEQUENCE [LARGE SCALE GENOMIC DNA]</scope>
    <source>
        <strain evidence="1 2">4D.3</strain>
    </source>
</reference>
<evidence type="ECO:0000313" key="1">
    <source>
        <dbReference type="EMBL" id="MCK9795215.1"/>
    </source>
</evidence>
<comment type="caution">
    <text evidence="1">The sequence shown here is derived from an EMBL/GenBank/DDBJ whole genome shotgun (WGS) entry which is preliminary data.</text>
</comment>
<sequence>MGSHWLLTAGRRELLWGKNFLPDPLMLVFDDDDRRIDRTRYAALQARWSTDDGAETSNEELHHLYTYQAKAEDLVARLTLQGFGPTAVVEHAERYLDDEMGSEDSFLWGDIDKEYRTGKRLLQAMLTWESRNGRIMARGESRHDRSMSWAWDELLEAFDDPRFKLALGLTRTRRSTTVTLDLTDLLLGGWLEENEIPHRTARTRVANDVTANGRVIVITEGRTDAEFLTRALALARPELTDAFSFLDFEGTSAPGGTDRVVSLTRGMAAAKVMNRVVAVLDNDTAGKAAFEQLKRSNLAVTITATRLPDVELGSSYPTLGPNGMSHVNINGRAITIEMMFGQTVLQDSANLTLSPVRWTGYNSAVGEYQGEVEAKKLIQARIRTALSAPSIDHLDEEAAEGCRRLASMLIDATAEATPALSSDFSPLLWIRERESDANVSIDN</sequence>
<evidence type="ECO:0000313" key="2">
    <source>
        <dbReference type="Proteomes" id="UP001651050"/>
    </source>
</evidence>
<proteinExistence type="predicted"/>
<dbReference type="EMBL" id="JALQCY010000005">
    <property type="protein sequence ID" value="MCK9795215.1"/>
    <property type="molecule type" value="Genomic_DNA"/>
</dbReference>
<dbReference type="Proteomes" id="UP001651050">
    <property type="component" value="Unassembled WGS sequence"/>
</dbReference>
<gene>
    <name evidence="1" type="ORF">M1843_15805</name>
</gene>
<keyword evidence="2" id="KW-1185">Reference proteome</keyword>
<name>A0ABT0J6U8_9MICO</name>
<protein>
    <submittedName>
        <fullName evidence="1">HEPN/Toprim-associated domain-containing protein</fullName>
    </submittedName>
</protein>
<dbReference type="CDD" id="cd01029">
    <property type="entry name" value="TOPRIM_primases"/>
    <property type="match status" value="1"/>
</dbReference>
<organism evidence="1 2">
    <name type="scientific">Isoptericola peretonis</name>
    <dbReference type="NCBI Taxonomy" id="2918523"/>
    <lineage>
        <taxon>Bacteria</taxon>
        <taxon>Bacillati</taxon>
        <taxon>Actinomycetota</taxon>
        <taxon>Actinomycetes</taxon>
        <taxon>Micrococcales</taxon>
        <taxon>Promicromonosporaceae</taxon>
        <taxon>Isoptericola</taxon>
    </lineage>
</organism>
<dbReference type="RefSeq" id="WP_416345066.1">
    <property type="nucleotide sequence ID" value="NZ_JALQCY010000005.1"/>
</dbReference>